<organism evidence="2 3">
    <name type="scientific">Melipona bicolor</name>
    <dbReference type="NCBI Taxonomy" id="60889"/>
    <lineage>
        <taxon>Eukaryota</taxon>
        <taxon>Metazoa</taxon>
        <taxon>Ecdysozoa</taxon>
        <taxon>Arthropoda</taxon>
        <taxon>Hexapoda</taxon>
        <taxon>Insecta</taxon>
        <taxon>Pterygota</taxon>
        <taxon>Neoptera</taxon>
        <taxon>Endopterygota</taxon>
        <taxon>Hymenoptera</taxon>
        <taxon>Apocrita</taxon>
        <taxon>Aculeata</taxon>
        <taxon>Apoidea</taxon>
        <taxon>Anthophila</taxon>
        <taxon>Apidae</taxon>
        <taxon>Melipona</taxon>
    </lineage>
</organism>
<keyword evidence="3" id="KW-1185">Reference proteome</keyword>
<comment type="caution">
    <text evidence="2">The sequence shown here is derived from an EMBL/GenBank/DDBJ whole genome shotgun (WGS) entry which is preliminary data.</text>
</comment>
<gene>
    <name evidence="2" type="ORF">K0M31_019835</name>
</gene>
<sequence length="54" mass="6112">MPFTISTDYETTAGTPDTETRPQAHFHWVNILCVDFEEPGRFKPLLFADIRGAA</sequence>
<accession>A0AA40FCJ2</accession>
<feature type="region of interest" description="Disordered" evidence="1">
    <location>
        <begin position="1"/>
        <end position="20"/>
    </location>
</feature>
<reference evidence="2" key="1">
    <citation type="submission" date="2021-10" db="EMBL/GenBank/DDBJ databases">
        <title>Melipona bicolor Genome sequencing and assembly.</title>
        <authorList>
            <person name="Araujo N.S."/>
            <person name="Arias M.C."/>
        </authorList>
    </citation>
    <scope>NUCLEOTIDE SEQUENCE</scope>
    <source>
        <strain evidence="2">USP_2M_L1-L4_2017</strain>
        <tissue evidence="2">Whole body</tissue>
    </source>
</reference>
<protein>
    <submittedName>
        <fullName evidence="2">Uncharacterized protein</fullName>
    </submittedName>
</protein>
<dbReference type="EMBL" id="JAHYIQ010000083">
    <property type="protein sequence ID" value="KAK1116415.1"/>
    <property type="molecule type" value="Genomic_DNA"/>
</dbReference>
<dbReference type="AlphaFoldDB" id="A0AA40FCJ2"/>
<evidence type="ECO:0000256" key="1">
    <source>
        <dbReference type="SAM" id="MobiDB-lite"/>
    </source>
</evidence>
<feature type="compositionally biased region" description="Polar residues" evidence="1">
    <location>
        <begin position="1"/>
        <end position="17"/>
    </location>
</feature>
<name>A0AA40FCJ2_9HYME</name>
<proteinExistence type="predicted"/>
<evidence type="ECO:0000313" key="3">
    <source>
        <dbReference type="Proteomes" id="UP001177670"/>
    </source>
</evidence>
<dbReference type="Proteomes" id="UP001177670">
    <property type="component" value="Unassembled WGS sequence"/>
</dbReference>
<evidence type="ECO:0000313" key="2">
    <source>
        <dbReference type="EMBL" id="KAK1116415.1"/>
    </source>
</evidence>